<dbReference type="Proteomes" id="UP000030661">
    <property type="component" value="Unassembled WGS sequence"/>
</dbReference>
<reference evidence="1" key="1">
    <citation type="journal article" date="2015" name="PeerJ">
        <title>First genomic representation of candidate bacterial phylum KSB3 points to enhanced environmental sensing as a trigger of wastewater bulking.</title>
        <authorList>
            <person name="Sekiguchi Y."/>
            <person name="Ohashi A."/>
            <person name="Parks D.H."/>
            <person name="Yamauchi T."/>
            <person name="Tyson G.W."/>
            <person name="Hugenholtz P."/>
        </authorList>
    </citation>
    <scope>NUCLEOTIDE SEQUENCE [LARGE SCALE GENOMIC DNA]</scope>
</reference>
<proteinExistence type="predicted"/>
<organism evidence="1">
    <name type="scientific">Vecturithrix granuli</name>
    <dbReference type="NCBI Taxonomy" id="1499967"/>
    <lineage>
        <taxon>Bacteria</taxon>
        <taxon>Candidatus Moduliflexota</taxon>
        <taxon>Candidatus Vecturitrichia</taxon>
        <taxon>Candidatus Vecturitrichales</taxon>
        <taxon>Candidatus Vecturitrichaceae</taxon>
        <taxon>Candidatus Vecturithrix</taxon>
    </lineage>
</organism>
<dbReference type="AlphaFoldDB" id="A0A081BYQ9"/>
<gene>
    <name evidence="1" type="ORF">U27_04431</name>
</gene>
<accession>A0A081BYQ9</accession>
<dbReference type="HOGENOM" id="CLU_3395227_0_0_0"/>
<sequence>MAETLYEQVFLAEATGIDPQTEGMENEHDAN</sequence>
<name>A0A081BYQ9_VECG1</name>
<dbReference type="EMBL" id="DF820466">
    <property type="protein sequence ID" value="GAK57464.1"/>
    <property type="molecule type" value="Genomic_DNA"/>
</dbReference>
<evidence type="ECO:0000313" key="2">
    <source>
        <dbReference type="Proteomes" id="UP000030661"/>
    </source>
</evidence>
<evidence type="ECO:0000313" key="1">
    <source>
        <dbReference type="EMBL" id="GAK57464.1"/>
    </source>
</evidence>
<protein>
    <submittedName>
        <fullName evidence="1">Uncharacterized protein</fullName>
    </submittedName>
</protein>
<keyword evidence="2" id="KW-1185">Reference proteome</keyword>